<dbReference type="EMBL" id="LZEM01000021">
    <property type="protein sequence ID" value="OAZ39810.1"/>
    <property type="molecule type" value="Genomic_DNA"/>
</dbReference>
<gene>
    <name evidence="3" type="ORF">A9Z40_08310</name>
</gene>
<feature type="domain" description="TadE-like" evidence="2">
    <location>
        <begin position="9"/>
        <end position="50"/>
    </location>
</feature>
<protein>
    <submittedName>
        <fullName evidence="3">TadE family protein</fullName>
    </submittedName>
</protein>
<feature type="transmembrane region" description="Helical" evidence="1">
    <location>
        <begin position="15"/>
        <end position="38"/>
    </location>
</feature>
<keyword evidence="1" id="KW-1133">Transmembrane helix</keyword>
<keyword evidence="1" id="KW-0812">Transmembrane</keyword>
<evidence type="ECO:0000259" key="2">
    <source>
        <dbReference type="Pfam" id="PF07811"/>
    </source>
</evidence>
<keyword evidence="1" id="KW-0472">Membrane</keyword>
<dbReference type="RefSeq" id="WP_064956690.1">
    <property type="nucleotide sequence ID" value="NZ_LZEM01000021.1"/>
</dbReference>
<comment type="caution">
    <text evidence="3">The sequence shown here is derived from an EMBL/GenBank/DDBJ whole genome shotgun (WGS) entry which is preliminary data.</text>
</comment>
<accession>A0ABX2WGW9</accession>
<organism evidence="3 4">
    <name type="scientific">Microbacterium arborescens</name>
    <dbReference type="NCBI Taxonomy" id="33883"/>
    <lineage>
        <taxon>Bacteria</taxon>
        <taxon>Bacillati</taxon>
        <taxon>Actinomycetota</taxon>
        <taxon>Actinomycetes</taxon>
        <taxon>Micrococcales</taxon>
        <taxon>Microbacteriaceae</taxon>
        <taxon>Microbacterium</taxon>
    </lineage>
</organism>
<dbReference type="Pfam" id="PF07811">
    <property type="entry name" value="TadE"/>
    <property type="match status" value="1"/>
</dbReference>
<evidence type="ECO:0000256" key="1">
    <source>
        <dbReference type="SAM" id="Phobius"/>
    </source>
</evidence>
<dbReference type="Proteomes" id="UP000093918">
    <property type="component" value="Unassembled WGS sequence"/>
</dbReference>
<proteinExistence type="predicted"/>
<evidence type="ECO:0000313" key="4">
    <source>
        <dbReference type="Proteomes" id="UP000093918"/>
    </source>
</evidence>
<keyword evidence="4" id="KW-1185">Reference proteome</keyword>
<sequence>MAATLDDRGSSPAEFVMVGALLTLLTLGVIQLALAVYVRGVAHDAAVEGAYDAALADVTDAEGAGHARDIVDRTLGPGVVQDVQTRRTAVDDAAMVQVTMRLTPPLVGLMGIPAAWEVTAHAPADDGE</sequence>
<name>A0ABX2WGW9_9MICO</name>
<evidence type="ECO:0000313" key="3">
    <source>
        <dbReference type="EMBL" id="OAZ39810.1"/>
    </source>
</evidence>
<dbReference type="InterPro" id="IPR012495">
    <property type="entry name" value="TadE-like_dom"/>
</dbReference>
<reference evidence="4" key="1">
    <citation type="submission" date="2016-06" db="EMBL/GenBank/DDBJ databases">
        <title>Genome sequencing of cellulolytic organisms.</title>
        <authorList>
            <person name="Bohra V."/>
            <person name="Dafale N.A."/>
            <person name="Purohit H.J."/>
        </authorList>
    </citation>
    <scope>NUCLEOTIDE SEQUENCE [LARGE SCALE GENOMIC DNA]</scope>
    <source>
        <strain evidence="4">ND21</strain>
    </source>
</reference>